<dbReference type="Gene3D" id="1.25.10.10">
    <property type="entry name" value="Leucine-rich Repeat Variant"/>
    <property type="match status" value="1"/>
</dbReference>
<dbReference type="Gene3D" id="1.25.40.10">
    <property type="entry name" value="Tetratricopeptide repeat domain"/>
    <property type="match status" value="1"/>
</dbReference>
<accession>A0A5S9IJJ8</accession>
<dbReference type="SMART" id="SM00028">
    <property type="entry name" value="TPR"/>
    <property type="match status" value="3"/>
</dbReference>
<organism evidence="2 3">
    <name type="scientific">Uabimicrobium amorphum</name>
    <dbReference type="NCBI Taxonomy" id="2596890"/>
    <lineage>
        <taxon>Bacteria</taxon>
        <taxon>Pseudomonadati</taxon>
        <taxon>Planctomycetota</taxon>
        <taxon>Candidatus Uabimicrobiia</taxon>
        <taxon>Candidatus Uabimicrobiales</taxon>
        <taxon>Candidatus Uabimicrobiaceae</taxon>
        <taxon>Candidatus Uabimicrobium</taxon>
    </lineage>
</organism>
<evidence type="ECO:0000313" key="2">
    <source>
        <dbReference type="EMBL" id="BBM82884.1"/>
    </source>
</evidence>
<dbReference type="Pfam" id="PF13646">
    <property type="entry name" value="HEAT_2"/>
    <property type="match status" value="1"/>
</dbReference>
<dbReference type="InterPro" id="IPR011989">
    <property type="entry name" value="ARM-like"/>
</dbReference>
<reference evidence="2 3" key="1">
    <citation type="submission" date="2019-08" db="EMBL/GenBank/DDBJ databases">
        <title>Complete genome sequence of Candidatus Uab amorphum.</title>
        <authorList>
            <person name="Shiratori T."/>
            <person name="Suzuki S."/>
            <person name="Kakizawa Y."/>
            <person name="Ishida K."/>
        </authorList>
    </citation>
    <scope>NUCLEOTIDE SEQUENCE [LARGE SCALE GENOMIC DNA]</scope>
    <source>
        <strain evidence="2 3">SRT547</strain>
    </source>
</reference>
<dbReference type="AlphaFoldDB" id="A0A5S9IJJ8"/>
<keyword evidence="1" id="KW-0802">TPR repeat</keyword>
<evidence type="ECO:0000313" key="3">
    <source>
        <dbReference type="Proteomes" id="UP000326354"/>
    </source>
</evidence>
<name>A0A5S9IJJ8_UABAM</name>
<dbReference type="Proteomes" id="UP000326354">
    <property type="component" value="Chromosome"/>
</dbReference>
<gene>
    <name evidence="2" type="ORF">UABAM_01227</name>
</gene>
<dbReference type="InterPro" id="IPR019734">
    <property type="entry name" value="TPR_rpt"/>
</dbReference>
<proteinExistence type="predicted"/>
<dbReference type="KEGG" id="uam:UABAM_01227"/>
<keyword evidence="3" id="KW-1185">Reference proteome</keyword>
<dbReference type="SUPFAM" id="SSF48371">
    <property type="entry name" value="ARM repeat"/>
    <property type="match status" value="1"/>
</dbReference>
<dbReference type="SUPFAM" id="SSF48452">
    <property type="entry name" value="TPR-like"/>
    <property type="match status" value="1"/>
</dbReference>
<dbReference type="InterPro" id="IPR011990">
    <property type="entry name" value="TPR-like_helical_dom_sf"/>
</dbReference>
<dbReference type="PROSITE" id="PS50005">
    <property type="entry name" value="TPR"/>
    <property type="match status" value="1"/>
</dbReference>
<dbReference type="OrthoDB" id="757529at2"/>
<dbReference type="Pfam" id="PF13181">
    <property type="entry name" value="TPR_8"/>
    <property type="match status" value="1"/>
</dbReference>
<feature type="repeat" description="TPR" evidence="1">
    <location>
        <begin position="25"/>
        <end position="58"/>
    </location>
</feature>
<dbReference type="RefSeq" id="WP_151967110.1">
    <property type="nucleotide sequence ID" value="NZ_AP019860.1"/>
</dbReference>
<sequence>MRIIIFFLLFSTHILASQLYSKGMAHFFYTYGSHCYSQKNYSEAIQNYSAALKFAPNHCWTLHRLGNCYLVTKKYEKAKNFYLQATNTDNPPLFSYYNLGCIYALQNDKKNALIYLEKTIQKGYTKLEKLEVDSDWSSIRTENKYQQIIQDAKKIKTQHSLIEEYQNSGYQNKMRILQESISKNFPKKLDLAILTLNETYEGYRVASIALLSSLSPKESSEYLIVALFDANGYVKKAAANAIVKSAINVQQQLISILQKPNSPATPYVIQILGHINSTNSIDILIPYLKDEDPFICISTVDSLVRLKAISAIPVLEQISQQMKNAKTPQKEFYQIKIQHAISYLQKLKHK</sequence>
<dbReference type="EMBL" id="AP019860">
    <property type="protein sequence ID" value="BBM82884.1"/>
    <property type="molecule type" value="Genomic_DNA"/>
</dbReference>
<dbReference type="NCBIfam" id="NF047558">
    <property type="entry name" value="TPR_END_plus"/>
    <property type="match status" value="1"/>
</dbReference>
<protein>
    <submittedName>
        <fullName evidence="2">Photosystem I assembly protein Ycf3</fullName>
    </submittedName>
</protein>
<dbReference type="InterPro" id="IPR016024">
    <property type="entry name" value="ARM-type_fold"/>
</dbReference>
<dbReference type="Pfam" id="PF13424">
    <property type="entry name" value="TPR_12"/>
    <property type="match status" value="1"/>
</dbReference>
<evidence type="ECO:0000256" key="1">
    <source>
        <dbReference type="PROSITE-ProRule" id="PRU00339"/>
    </source>
</evidence>